<organism evidence="1 2">
    <name type="scientific">Castilleja foliolosa</name>
    <dbReference type="NCBI Taxonomy" id="1961234"/>
    <lineage>
        <taxon>Eukaryota</taxon>
        <taxon>Viridiplantae</taxon>
        <taxon>Streptophyta</taxon>
        <taxon>Embryophyta</taxon>
        <taxon>Tracheophyta</taxon>
        <taxon>Spermatophyta</taxon>
        <taxon>Magnoliopsida</taxon>
        <taxon>eudicotyledons</taxon>
        <taxon>Gunneridae</taxon>
        <taxon>Pentapetalae</taxon>
        <taxon>asterids</taxon>
        <taxon>lamiids</taxon>
        <taxon>Lamiales</taxon>
        <taxon>Orobanchaceae</taxon>
        <taxon>Pedicularideae</taxon>
        <taxon>Castillejinae</taxon>
        <taxon>Castilleja</taxon>
    </lineage>
</organism>
<reference evidence="2" key="1">
    <citation type="journal article" date="2024" name="IScience">
        <title>Strigolactones Initiate the Formation of Haustorium-like Structures in Castilleja.</title>
        <authorList>
            <person name="Buerger M."/>
            <person name="Peterson D."/>
            <person name="Chory J."/>
        </authorList>
    </citation>
    <scope>NUCLEOTIDE SEQUENCE [LARGE SCALE GENOMIC DNA]</scope>
</reference>
<evidence type="ECO:0000313" key="1">
    <source>
        <dbReference type="EMBL" id="KAL3619037.1"/>
    </source>
</evidence>
<sequence>MGNLWNNELQSILQMGFDSNPSLSSSGANGTKSLTL</sequence>
<gene>
    <name evidence="1" type="ORF">CASFOL_037265</name>
</gene>
<dbReference type="AlphaFoldDB" id="A0ABD3BQP5"/>
<dbReference type="Proteomes" id="UP001632038">
    <property type="component" value="Unassembled WGS sequence"/>
</dbReference>
<comment type="caution">
    <text evidence="1">The sequence shown here is derived from an EMBL/GenBank/DDBJ whole genome shotgun (WGS) entry which is preliminary data.</text>
</comment>
<dbReference type="EMBL" id="JAVIJP010000070">
    <property type="protein sequence ID" value="KAL3619037.1"/>
    <property type="molecule type" value="Genomic_DNA"/>
</dbReference>
<evidence type="ECO:0000313" key="2">
    <source>
        <dbReference type="Proteomes" id="UP001632038"/>
    </source>
</evidence>
<protein>
    <submittedName>
        <fullName evidence="1">Uncharacterized protein</fullName>
    </submittedName>
</protein>
<proteinExistence type="predicted"/>
<keyword evidence="2" id="KW-1185">Reference proteome</keyword>
<name>A0ABD3BQP5_9LAMI</name>
<accession>A0ABD3BQP5</accession>